<reference evidence="2" key="3">
    <citation type="submission" date="2025-09" db="UniProtKB">
        <authorList>
            <consortium name="Ensembl"/>
        </authorList>
    </citation>
    <scope>IDENTIFICATION</scope>
</reference>
<dbReference type="Ensembl" id="ENSLCAT00010020981.1">
    <property type="protein sequence ID" value="ENSLCAP00010020527.1"/>
    <property type="gene ID" value="ENSLCAG00010009704.1"/>
</dbReference>
<dbReference type="InterPro" id="IPR002347">
    <property type="entry name" value="SDR_fam"/>
</dbReference>
<keyword evidence="3" id="KW-1185">Reference proteome</keyword>
<dbReference type="AlphaFoldDB" id="A0A4W6D613"/>
<dbReference type="GeneTree" id="ENSGT01120000277814"/>
<proteinExistence type="predicted"/>
<dbReference type="Pfam" id="PF00106">
    <property type="entry name" value="adh_short"/>
    <property type="match status" value="1"/>
</dbReference>
<keyword evidence="1" id="KW-0472">Membrane</keyword>
<dbReference type="SUPFAM" id="SSF51735">
    <property type="entry name" value="NAD(P)-binding Rossmann-fold domains"/>
    <property type="match status" value="1"/>
</dbReference>
<evidence type="ECO:0000313" key="3">
    <source>
        <dbReference type="Proteomes" id="UP000314980"/>
    </source>
</evidence>
<dbReference type="InParanoid" id="A0A4W6D613"/>
<name>A0A4W6D613_LATCA</name>
<dbReference type="PANTHER" id="PTHR24322:SF691">
    <property type="entry name" value="RETINOL DEHYDROGENASE 10-LIKE"/>
    <property type="match status" value="1"/>
</dbReference>
<sequence length="68" mass="7672">QGRRLRLVLITGAGGGLGRLFAQEFTKHGAEVVLWDVNEVGTFLLVESVLWVIWKNSCFSNFYKGQCR</sequence>
<accession>A0A4W6D613</accession>
<dbReference type="InterPro" id="IPR036291">
    <property type="entry name" value="NAD(P)-bd_dom_sf"/>
</dbReference>
<dbReference type="Proteomes" id="UP000314980">
    <property type="component" value="Unassembled WGS sequence"/>
</dbReference>
<dbReference type="GO" id="GO:0005811">
    <property type="term" value="C:lipid droplet"/>
    <property type="evidence" value="ECO:0007669"/>
    <property type="project" value="TreeGrafter"/>
</dbReference>
<evidence type="ECO:0000256" key="1">
    <source>
        <dbReference type="SAM" id="Phobius"/>
    </source>
</evidence>
<dbReference type="GO" id="GO:0016616">
    <property type="term" value="F:oxidoreductase activity, acting on the CH-OH group of donors, NAD or NADP as acceptor"/>
    <property type="evidence" value="ECO:0007669"/>
    <property type="project" value="TreeGrafter"/>
</dbReference>
<keyword evidence="1" id="KW-0812">Transmembrane</keyword>
<evidence type="ECO:0000313" key="2">
    <source>
        <dbReference type="Ensembl" id="ENSLCAP00010020527.1"/>
    </source>
</evidence>
<feature type="transmembrane region" description="Helical" evidence="1">
    <location>
        <begin position="32"/>
        <end position="54"/>
    </location>
</feature>
<reference evidence="2" key="2">
    <citation type="submission" date="2025-08" db="UniProtKB">
        <authorList>
            <consortium name="Ensembl"/>
        </authorList>
    </citation>
    <scope>IDENTIFICATION</scope>
</reference>
<protein>
    <submittedName>
        <fullName evidence="2">Uncharacterized protein</fullName>
    </submittedName>
</protein>
<reference evidence="3" key="1">
    <citation type="submission" date="2015-09" db="EMBL/GenBank/DDBJ databases">
        <authorList>
            <person name="Sai Rama Sridatta P."/>
        </authorList>
    </citation>
    <scope>NUCLEOTIDE SEQUENCE [LARGE SCALE GENOMIC DNA]</scope>
</reference>
<dbReference type="Gene3D" id="3.40.50.720">
    <property type="entry name" value="NAD(P)-binding Rossmann-like Domain"/>
    <property type="match status" value="1"/>
</dbReference>
<dbReference type="PANTHER" id="PTHR24322">
    <property type="entry name" value="PKSB"/>
    <property type="match status" value="1"/>
</dbReference>
<organism evidence="2 3">
    <name type="scientific">Lates calcarifer</name>
    <name type="common">Barramundi</name>
    <name type="synonym">Holocentrus calcarifer</name>
    <dbReference type="NCBI Taxonomy" id="8187"/>
    <lineage>
        <taxon>Eukaryota</taxon>
        <taxon>Metazoa</taxon>
        <taxon>Chordata</taxon>
        <taxon>Craniata</taxon>
        <taxon>Vertebrata</taxon>
        <taxon>Euteleostomi</taxon>
        <taxon>Actinopterygii</taxon>
        <taxon>Neopterygii</taxon>
        <taxon>Teleostei</taxon>
        <taxon>Neoteleostei</taxon>
        <taxon>Acanthomorphata</taxon>
        <taxon>Carangaria</taxon>
        <taxon>Carangaria incertae sedis</taxon>
        <taxon>Centropomidae</taxon>
        <taxon>Lates</taxon>
    </lineage>
</organism>
<dbReference type="STRING" id="8187.ENSLCAP00010020527"/>
<keyword evidence="1" id="KW-1133">Transmembrane helix</keyword>